<evidence type="ECO:0000256" key="4">
    <source>
        <dbReference type="ARBA" id="ARBA00022519"/>
    </source>
</evidence>
<dbReference type="PANTHER" id="PTHR43357">
    <property type="entry name" value="INNER MEMBRANE ABC TRANSPORTER PERMEASE PROTEIN YDCV"/>
    <property type="match status" value="1"/>
</dbReference>
<feature type="transmembrane region" description="Helical" evidence="8">
    <location>
        <begin position="451"/>
        <end position="472"/>
    </location>
</feature>
<evidence type="ECO:0000313" key="10">
    <source>
        <dbReference type="EMBL" id="PZR00991.1"/>
    </source>
</evidence>
<feature type="transmembrane region" description="Helical" evidence="8">
    <location>
        <begin position="367"/>
        <end position="391"/>
    </location>
</feature>
<evidence type="ECO:0000259" key="9">
    <source>
        <dbReference type="PROSITE" id="PS50928"/>
    </source>
</evidence>
<feature type="domain" description="ABC transmembrane type-1" evidence="9">
    <location>
        <begin position="30"/>
        <end position="244"/>
    </location>
</feature>
<dbReference type="AlphaFoldDB" id="A0A2W5UTB1"/>
<comment type="similarity">
    <text evidence="8">Belongs to the binding-protein-dependent transport system permease family.</text>
</comment>
<evidence type="ECO:0000256" key="3">
    <source>
        <dbReference type="ARBA" id="ARBA00022475"/>
    </source>
</evidence>
<dbReference type="CDD" id="cd06261">
    <property type="entry name" value="TM_PBP2"/>
    <property type="match status" value="1"/>
</dbReference>
<evidence type="ECO:0000256" key="6">
    <source>
        <dbReference type="ARBA" id="ARBA00022989"/>
    </source>
</evidence>
<protein>
    <submittedName>
        <fullName evidence="10">ABC transporter permease</fullName>
    </submittedName>
</protein>
<accession>A0A2W5UTB1</accession>
<organism evidence="10 11">
    <name type="scientific">Cereibacter sphaeroides</name>
    <name type="common">Rhodobacter sphaeroides</name>
    <dbReference type="NCBI Taxonomy" id="1063"/>
    <lineage>
        <taxon>Bacteria</taxon>
        <taxon>Pseudomonadati</taxon>
        <taxon>Pseudomonadota</taxon>
        <taxon>Alphaproteobacteria</taxon>
        <taxon>Rhodobacterales</taxon>
        <taxon>Paracoccaceae</taxon>
        <taxon>Cereibacter</taxon>
    </lineage>
</organism>
<feature type="transmembrane region" description="Helical" evidence="8">
    <location>
        <begin position="166"/>
        <end position="190"/>
    </location>
</feature>
<dbReference type="GO" id="GO:0005886">
    <property type="term" value="C:plasma membrane"/>
    <property type="evidence" value="ECO:0007669"/>
    <property type="project" value="UniProtKB-SubCell"/>
</dbReference>
<proteinExistence type="inferred from homology"/>
<keyword evidence="4" id="KW-0997">Cell inner membrane</keyword>
<feature type="transmembrane region" description="Helical" evidence="8">
    <location>
        <begin position="232"/>
        <end position="253"/>
    </location>
</feature>
<feature type="transmembrane region" description="Helical" evidence="8">
    <location>
        <begin position="397"/>
        <end position="418"/>
    </location>
</feature>
<name>A0A2W5UTB1_CERSP</name>
<evidence type="ECO:0000313" key="11">
    <source>
        <dbReference type="Proteomes" id="UP000248975"/>
    </source>
</evidence>
<evidence type="ECO:0000256" key="2">
    <source>
        <dbReference type="ARBA" id="ARBA00022448"/>
    </source>
</evidence>
<dbReference type="Gene3D" id="1.10.3720.10">
    <property type="entry name" value="MetI-like"/>
    <property type="match status" value="2"/>
</dbReference>
<keyword evidence="6 8" id="KW-1133">Transmembrane helix</keyword>
<dbReference type="PROSITE" id="PS50928">
    <property type="entry name" value="ABC_TM1"/>
    <property type="match status" value="2"/>
</dbReference>
<feature type="transmembrane region" description="Helical" evidence="8">
    <location>
        <begin position="274"/>
        <end position="302"/>
    </location>
</feature>
<comment type="caution">
    <text evidence="10">The sequence shown here is derived from an EMBL/GenBank/DDBJ whole genome shotgun (WGS) entry which is preliminary data.</text>
</comment>
<dbReference type="InterPro" id="IPR000515">
    <property type="entry name" value="MetI-like"/>
</dbReference>
<evidence type="ECO:0000256" key="1">
    <source>
        <dbReference type="ARBA" id="ARBA00004429"/>
    </source>
</evidence>
<feature type="domain" description="ABC transmembrane type-1" evidence="9">
    <location>
        <begin position="331"/>
        <end position="522"/>
    </location>
</feature>
<gene>
    <name evidence="10" type="ORF">DI533_04505</name>
</gene>
<feature type="transmembrane region" description="Helical" evidence="8">
    <location>
        <begin position="32"/>
        <end position="59"/>
    </location>
</feature>
<feature type="transmembrane region" description="Helical" evidence="8">
    <location>
        <begin position="501"/>
        <end position="527"/>
    </location>
</feature>
<keyword evidence="2 8" id="KW-0813">Transport</keyword>
<dbReference type="Pfam" id="PF00528">
    <property type="entry name" value="BPD_transp_1"/>
    <property type="match status" value="1"/>
</dbReference>
<keyword evidence="5 8" id="KW-0812">Transmembrane</keyword>
<reference evidence="10 11" key="1">
    <citation type="submission" date="2017-08" db="EMBL/GenBank/DDBJ databases">
        <title>Infants hospitalized years apart are colonized by the same room-sourced microbial strains.</title>
        <authorList>
            <person name="Brooks B."/>
            <person name="Olm M.R."/>
            <person name="Firek B.A."/>
            <person name="Baker R."/>
            <person name="Thomas B.C."/>
            <person name="Morowitz M.J."/>
            <person name="Banfield J.F."/>
        </authorList>
    </citation>
    <scope>NUCLEOTIDE SEQUENCE [LARGE SCALE GENOMIC DNA]</scope>
    <source>
        <strain evidence="10">S2_003_000_R2_11</strain>
    </source>
</reference>
<sequence length="537" mass="56112">MTGPIAAGLSGTVMTAADGGFTRLWNWPGLGAAVRLSVVTGVAATLLSVGITLAIVAGLHGGRLFGAMTRALSPLLALPHAAAALGLAFLIAPSGWIARMISPWATGWQQPPDILILNDPMGLSLIAGLVIKEVPFLLLMVLAALPQADAARRQMLTASLGYGRGSGWLFAVLPAIWPQIRLPVIAVLAYSMTNVDMAMILGPTRPPTLSMQVVLWMTSPDLMGRAPASAGALLQLGLVLGVLALLWGAERVIGCMGRLQAVSGRRLRWLDRPLSFVGGVSGLTIVALVAAGMAGLAVWSFAGLWSFPDALPVDITLRTWRQAAPALAELSGTTLALGFLSTGAALLLTIGCLEAEARFGWRPGQRALVLLWLPLIMPQVAFLPGLAVLSLRAGLPGGLWTVAAAHLVFVLPYVFLSLSEAWRAWDGRIAVAGATLGASPLRILWQLRLPMLLGAILTASAVGLAVSVGQYLPTLLIGGGRVETLTTEAIALSAGGNRRIIGAYAILQLLLPAIGFWLALLLPALAFRHRLGMRSGV</sequence>
<keyword evidence="7 8" id="KW-0472">Membrane</keyword>
<feature type="transmembrane region" description="Helical" evidence="8">
    <location>
        <begin position="121"/>
        <end position="145"/>
    </location>
</feature>
<dbReference type="GO" id="GO:0055085">
    <property type="term" value="P:transmembrane transport"/>
    <property type="evidence" value="ECO:0007669"/>
    <property type="project" value="InterPro"/>
</dbReference>
<dbReference type="EMBL" id="QFQS01000001">
    <property type="protein sequence ID" value="PZR00991.1"/>
    <property type="molecule type" value="Genomic_DNA"/>
</dbReference>
<dbReference type="SUPFAM" id="SSF161098">
    <property type="entry name" value="MetI-like"/>
    <property type="match status" value="2"/>
</dbReference>
<keyword evidence="3" id="KW-1003">Cell membrane</keyword>
<dbReference type="Proteomes" id="UP000248975">
    <property type="component" value="Unassembled WGS sequence"/>
</dbReference>
<evidence type="ECO:0000256" key="7">
    <source>
        <dbReference type="ARBA" id="ARBA00023136"/>
    </source>
</evidence>
<dbReference type="InterPro" id="IPR035906">
    <property type="entry name" value="MetI-like_sf"/>
</dbReference>
<evidence type="ECO:0000256" key="5">
    <source>
        <dbReference type="ARBA" id="ARBA00022692"/>
    </source>
</evidence>
<comment type="subcellular location">
    <subcellularLocation>
        <location evidence="1">Cell inner membrane</location>
        <topology evidence="1">Multi-pass membrane protein</topology>
    </subcellularLocation>
    <subcellularLocation>
        <location evidence="8">Cell membrane</location>
        <topology evidence="8">Multi-pass membrane protein</topology>
    </subcellularLocation>
</comment>
<feature type="transmembrane region" description="Helical" evidence="8">
    <location>
        <begin position="71"/>
        <end position="101"/>
    </location>
</feature>
<dbReference type="PANTHER" id="PTHR43357:SF4">
    <property type="entry name" value="INNER MEMBRANE ABC TRANSPORTER PERMEASE PROTEIN YDCV"/>
    <property type="match status" value="1"/>
</dbReference>
<evidence type="ECO:0000256" key="8">
    <source>
        <dbReference type="RuleBase" id="RU363032"/>
    </source>
</evidence>
<feature type="transmembrane region" description="Helical" evidence="8">
    <location>
        <begin position="335"/>
        <end position="355"/>
    </location>
</feature>